<comment type="caution">
    <text evidence="1">The sequence shown here is derived from an EMBL/GenBank/DDBJ whole genome shotgun (WGS) entry which is preliminary data.</text>
</comment>
<evidence type="ECO:0000313" key="1">
    <source>
        <dbReference type="EMBL" id="MBP2025791.1"/>
    </source>
</evidence>
<proteinExistence type="predicted"/>
<keyword evidence="2" id="KW-1185">Reference proteome</keyword>
<gene>
    <name evidence="1" type="ORF">J2Z71_001338</name>
</gene>
<organism evidence="1 2">
    <name type="scientific">Peptoniphilus stercorisuis</name>
    <dbReference type="NCBI Taxonomy" id="1436965"/>
    <lineage>
        <taxon>Bacteria</taxon>
        <taxon>Bacillati</taxon>
        <taxon>Bacillota</taxon>
        <taxon>Tissierellia</taxon>
        <taxon>Tissierellales</taxon>
        <taxon>Peptoniphilaceae</taxon>
        <taxon>Peptoniphilus</taxon>
    </lineage>
</organism>
<sequence length="172" mass="20568">MRLVIAILTIFIGRKIGKYLMLKKFTNNQMDLINGKVKSAEISNKDILMGTVSRKDAEKNLSKEEYDNFMIKYLEIFDDDIKKKINIEDFLYRKIRIIAKFDLIAPFNKYSGSEENMFEDGEFDEKRDELRKTYNNYLKENTENKNIIEFETNYYNTYWKGIFEKGLLELNN</sequence>
<reference evidence="1 2" key="1">
    <citation type="submission" date="2021-03" db="EMBL/GenBank/DDBJ databases">
        <title>Genomic Encyclopedia of Type Strains, Phase IV (KMG-IV): sequencing the most valuable type-strain genomes for metagenomic binning, comparative biology and taxonomic classification.</title>
        <authorList>
            <person name="Goeker M."/>
        </authorList>
    </citation>
    <scope>NUCLEOTIDE SEQUENCE [LARGE SCALE GENOMIC DNA]</scope>
    <source>
        <strain evidence="1 2">DSM 27563</strain>
    </source>
</reference>
<dbReference type="Proteomes" id="UP001519306">
    <property type="component" value="Unassembled WGS sequence"/>
</dbReference>
<evidence type="ECO:0000313" key="2">
    <source>
        <dbReference type="Proteomes" id="UP001519306"/>
    </source>
</evidence>
<accession>A0ABS4KET5</accession>
<protein>
    <submittedName>
        <fullName evidence="1">Uncharacterized protein</fullName>
    </submittedName>
</protein>
<dbReference type="RefSeq" id="WP_210061285.1">
    <property type="nucleotide sequence ID" value="NZ_JAGGLJ010000012.1"/>
</dbReference>
<name>A0ABS4KET5_9FIRM</name>
<dbReference type="EMBL" id="JAGGLJ010000012">
    <property type="protein sequence ID" value="MBP2025791.1"/>
    <property type="molecule type" value="Genomic_DNA"/>
</dbReference>